<dbReference type="GO" id="GO:0045892">
    <property type="term" value="P:negative regulation of DNA-templated transcription"/>
    <property type="evidence" value="ECO:0007669"/>
    <property type="project" value="TreeGrafter"/>
</dbReference>
<dbReference type="Pfam" id="PF01475">
    <property type="entry name" value="FUR"/>
    <property type="match status" value="1"/>
</dbReference>
<evidence type="ECO:0000256" key="9">
    <source>
        <dbReference type="ARBA" id="ARBA00023125"/>
    </source>
</evidence>
<dbReference type="Gene3D" id="1.10.10.10">
    <property type="entry name" value="Winged helix-like DNA-binding domain superfamily/Winged helix DNA-binding domain"/>
    <property type="match status" value="1"/>
</dbReference>
<keyword evidence="10" id="KW-0804">Transcription</keyword>
<keyword evidence="11" id="KW-0408">Iron</keyword>
<dbReference type="SUPFAM" id="SSF46785">
    <property type="entry name" value="Winged helix' DNA-binding domain"/>
    <property type="match status" value="1"/>
</dbReference>
<organism evidence="12 13">
    <name type="scientific">Celeribacter marinus</name>
    <dbReference type="NCBI Taxonomy" id="1397108"/>
    <lineage>
        <taxon>Bacteria</taxon>
        <taxon>Pseudomonadati</taxon>
        <taxon>Pseudomonadota</taxon>
        <taxon>Alphaproteobacteria</taxon>
        <taxon>Rhodobacterales</taxon>
        <taxon>Roseobacteraceae</taxon>
        <taxon>Celeribacter</taxon>
    </lineage>
</organism>
<dbReference type="InterPro" id="IPR002481">
    <property type="entry name" value="FUR"/>
</dbReference>
<evidence type="ECO:0000256" key="6">
    <source>
        <dbReference type="ARBA" id="ARBA00022723"/>
    </source>
</evidence>
<dbReference type="PATRIC" id="fig|1397108.4.peg.1457"/>
<dbReference type="CDD" id="cd07153">
    <property type="entry name" value="Fur_like"/>
    <property type="match status" value="1"/>
</dbReference>
<accession>A0A0P0A4D9</accession>
<reference evidence="12 13" key="1">
    <citation type="submission" date="2015-05" db="EMBL/GenBank/DDBJ databases">
        <authorList>
            <person name="Wang D.B."/>
            <person name="Wang M."/>
        </authorList>
    </citation>
    <scope>NUCLEOTIDE SEQUENCE [LARGE SCALE GENOMIC DNA]</scope>
    <source>
        <strain evidence="12 13">IMCC 12053</strain>
    </source>
</reference>
<dbReference type="NCBIfam" id="NF045677">
    <property type="entry name" value="FeRespRegIrr"/>
    <property type="match status" value="1"/>
</dbReference>
<dbReference type="NCBIfam" id="NF045678">
    <property type="entry name" value="TransRegIrrA"/>
    <property type="match status" value="1"/>
</dbReference>
<evidence type="ECO:0000313" key="12">
    <source>
        <dbReference type="EMBL" id="ALI55371.1"/>
    </source>
</evidence>
<evidence type="ECO:0000256" key="1">
    <source>
        <dbReference type="ARBA" id="ARBA00004496"/>
    </source>
</evidence>
<feature type="binding site" evidence="11">
    <location>
        <position position="156"/>
    </location>
    <ligand>
        <name>Fe cation</name>
        <dbReference type="ChEBI" id="CHEBI:24875"/>
    </ligand>
</feature>
<dbReference type="GO" id="GO:1900376">
    <property type="term" value="P:regulation of secondary metabolite biosynthetic process"/>
    <property type="evidence" value="ECO:0007669"/>
    <property type="project" value="TreeGrafter"/>
</dbReference>
<evidence type="ECO:0000256" key="4">
    <source>
        <dbReference type="ARBA" id="ARBA00022490"/>
    </source>
</evidence>
<dbReference type="GO" id="GO:0000976">
    <property type="term" value="F:transcription cis-regulatory region binding"/>
    <property type="evidence" value="ECO:0007669"/>
    <property type="project" value="TreeGrafter"/>
</dbReference>
<protein>
    <recommendedName>
        <fullName evidence="3">Ferric uptake regulation protein</fullName>
    </recommendedName>
</protein>
<dbReference type="AlphaFoldDB" id="A0A0P0A4D9"/>
<dbReference type="PANTHER" id="PTHR33202:SF7">
    <property type="entry name" value="FERRIC UPTAKE REGULATION PROTEIN"/>
    <property type="match status" value="1"/>
</dbReference>
<dbReference type="GO" id="GO:0003700">
    <property type="term" value="F:DNA-binding transcription factor activity"/>
    <property type="evidence" value="ECO:0007669"/>
    <property type="project" value="InterPro"/>
</dbReference>
<dbReference type="InterPro" id="IPR036388">
    <property type="entry name" value="WH-like_DNA-bd_sf"/>
</dbReference>
<dbReference type="InterPro" id="IPR036390">
    <property type="entry name" value="WH_DNA-bd_sf"/>
</dbReference>
<comment type="cofactor">
    <cofactor evidence="11">
        <name>Mn(2+)</name>
        <dbReference type="ChEBI" id="CHEBI:29035"/>
    </cofactor>
    <cofactor evidence="11">
        <name>Fe(2+)</name>
        <dbReference type="ChEBI" id="CHEBI:29033"/>
    </cofactor>
    <text evidence="11">Binds 1 Mn(2+) or Fe(2+) ion per subunit.</text>
</comment>
<evidence type="ECO:0000313" key="13">
    <source>
        <dbReference type="Proteomes" id="UP000064920"/>
    </source>
</evidence>
<evidence type="ECO:0000256" key="7">
    <source>
        <dbReference type="ARBA" id="ARBA00022833"/>
    </source>
</evidence>
<keyword evidence="4" id="KW-0963">Cytoplasm</keyword>
<evidence type="ECO:0000256" key="5">
    <source>
        <dbReference type="ARBA" id="ARBA00022491"/>
    </source>
</evidence>
<evidence type="ECO:0000256" key="10">
    <source>
        <dbReference type="ARBA" id="ARBA00023163"/>
    </source>
</evidence>
<dbReference type="PANTHER" id="PTHR33202">
    <property type="entry name" value="ZINC UPTAKE REGULATION PROTEIN"/>
    <property type="match status" value="1"/>
</dbReference>
<evidence type="ECO:0000256" key="8">
    <source>
        <dbReference type="ARBA" id="ARBA00023015"/>
    </source>
</evidence>
<dbReference type="GO" id="GO:0005737">
    <property type="term" value="C:cytoplasm"/>
    <property type="evidence" value="ECO:0007669"/>
    <property type="project" value="UniProtKB-SubCell"/>
</dbReference>
<gene>
    <name evidence="12" type="ORF">IMCC12053_1424</name>
</gene>
<comment type="subcellular location">
    <subcellularLocation>
        <location evidence="1">Cytoplasm</location>
    </subcellularLocation>
</comment>
<evidence type="ECO:0000256" key="11">
    <source>
        <dbReference type="PIRSR" id="PIRSR602481-2"/>
    </source>
</evidence>
<dbReference type="EMBL" id="CP012023">
    <property type="protein sequence ID" value="ALI55371.1"/>
    <property type="molecule type" value="Genomic_DNA"/>
</dbReference>
<keyword evidence="13" id="KW-1185">Reference proteome</keyword>
<comment type="similarity">
    <text evidence="2">Belongs to the Fur family.</text>
</comment>
<keyword evidence="7" id="KW-0862">Zinc</keyword>
<dbReference type="FunFam" id="1.10.10.10:FF:000007">
    <property type="entry name" value="Ferric uptake regulation protein"/>
    <property type="match status" value="1"/>
</dbReference>
<keyword evidence="5" id="KW-0678">Repressor</keyword>
<sequence>MRTTQGRTIWRLIGCAFGNSLKKGADPPYIDVQYERVRAKMTEIIDPQAQRGEAWLSKADVRPTRQRIALATLLVGDGYDRHVTAESLFAAVCDAGEKVSLATVYNTLRVFCAAGLMQEVTVDGSRSYFDTNMAEHPHFFWEKSGELTDAPATELEITRLPEPPAGMEIASVDVVIRLRAKSN</sequence>
<keyword evidence="9" id="KW-0238">DNA-binding</keyword>
<dbReference type="STRING" id="1397108.IMCC12053_1424"/>
<name>A0A0P0A4D9_9RHOB</name>
<dbReference type="GO" id="GO:0008270">
    <property type="term" value="F:zinc ion binding"/>
    <property type="evidence" value="ECO:0007669"/>
    <property type="project" value="TreeGrafter"/>
</dbReference>
<dbReference type="KEGG" id="cmar:IMCC12053_1424"/>
<keyword evidence="8" id="KW-0805">Transcription regulation</keyword>
<proteinExistence type="inferred from homology"/>
<dbReference type="Proteomes" id="UP000064920">
    <property type="component" value="Chromosome"/>
</dbReference>
<evidence type="ECO:0000256" key="3">
    <source>
        <dbReference type="ARBA" id="ARBA00020910"/>
    </source>
</evidence>
<keyword evidence="6 11" id="KW-0479">Metal-binding</keyword>
<evidence type="ECO:0000256" key="2">
    <source>
        <dbReference type="ARBA" id="ARBA00007957"/>
    </source>
</evidence>